<sequence>MEQSKQKRRKACISLEARIWATFSFLFFLKKNHTISFAKMKEENSYTIYQISDL</sequence>
<protein>
    <submittedName>
        <fullName evidence="1">Uncharacterized protein</fullName>
    </submittedName>
</protein>
<reference evidence="1" key="2">
    <citation type="journal article" date="2015" name="Data Brief">
        <title>Shoot transcriptome of the giant reed, Arundo donax.</title>
        <authorList>
            <person name="Barrero R.A."/>
            <person name="Guerrero F.D."/>
            <person name="Moolhuijzen P."/>
            <person name="Goolsby J.A."/>
            <person name="Tidwell J."/>
            <person name="Bellgard S.E."/>
            <person name="Bellgard M.I."/>
        </authorList>
    </citation>
    <scope>NUCLEOTIDE SEQUENCE</scope>
    <source>
        <tissue evidence="1">Shoot tissue taken approximately 20 cm above the soil surface</tissue>
    </source>
</reference>
<dbReference type="AlphaFoldDB" id="A0A0A8YF37"/>
<proteinExistence type="predicted"/>
<name>A0A0A8YF37_ARUDO</name>
<accession>A0A0A8YF37</accession>
<reference evidence="1" key="1">
    <citation type="submission" date="2014-09" db="EMBL/GenBank/DDBJ databases">
        <authorList>
            <person name="Magalhaes I.L.F."/>
            <person name="Oliveira U."/>
            <person name="Santos F.R."/>
            <person name="Vidigal T.H.D.A."/>
            <person name="Brescovit A.D."/>
            <person name="Santos A.J."/>
        </authorList>
    </citation>
    <scope>NUCLEOTIDE SEQUENCE</scope>
    <source>
        <tissue evidence="1">Shoot tissue taken approximately 20 cm above the soil surface</tissue>
    </source>
</reference>
<organism evidence="1">
    <name type="scientific">Arundo donax</name>
    <name type="common">Giant reed</name>
    <name type="synonym">Donax arundinaceus</name>
    <dbReference type="NCBI Taxonomy" id="35708"/>
    <lineage>
        <taxon>Eukaryota</taxon>
        <taxon>Viridiplantae</taxon>
        <taxon>Streptophyta</taxon>
        <taxon>Embryophyta</taxon>
        <taxon>Tracheophyta</taxon>
        <taxon>Spermatophyta</taxon>
        <taxon>Magnoliopsida</taxon>
        <taxon>Liliopsida</taxon>
        <taxon>Poales</taxon>
        <taxon>Poaceae</taxon>
        <taxon>PACMAD clade</taxon>
        <taxon>Arundinoideae</taxon>
        <taxon>Arundineae</taxon>
        <taxon>Arundo</taxon>
    </lineage>
</organism>
<evidence type="ECO:0000313" key="1">
    <source>
        <dbReference type="EMBL" id="JAD21797.1"/>
    </source>
</evidence>
<dbReference type="EMBL" id="GBRH01276098">
    <property type="protein sequence ID" value="JAD21797.1"/>
    <property type="molecule type" value="Transcribed_RNA"/>
</dbReference>